<evidence type="ECO:0000313" key="5">
    <source>
        <dbReference type="Proteomes" id="UP000002020"/>
    </source>
</evidence>
<keyword evidence="2" id="KW-1133">Transmembrane helix</keyword>
<reference evidence="3 5" key="1">
    <citation type="journal article" date="2008" name="BMC Genomics">
        <title>The linear chromosome of the plant-pathogenic mycoplasma 'Candidatus Phytoplasma mali'.</title>
        <authorList>
            <person name="Kube M."/>
            <person name="Schneider B."/>
            <person name="Kuhl H."/>
            <person name="Dandekar T."/>
            <person name="Heitmann K."/>
            <person name="Migdoll A.M."/>
            <person name="Reinhardt R."/>
            <person name="Seemueller E."/>
        </authorList>
    </citation>
    <scope>NUCLEOTIDE SEQUENCE [LARGE SCALE GENOMIC DNA]</scope>
    <source>
        <strain evidence="3 5">AT</strain>
    </source>
</reference>
<dbReference type="EMBL" id="CU469464">
    <property type="protein sequence ID" value="CAP18668.1"/>
    <property type="molecule type" value="Genomic_DNA"/>
</dbReference>
<evidence type="ECO:0000313" key="3">
    <source>
        <dbReference type="EMBL" id="CAP18204.1"/>
    </source>
</evidence>
<keyword evidence="2" id="KW-0472">Membrane</keyword>
<feature type="region of interest" description="Disordered" evidence="1">
    <location>
        <begin position="473"/>
        <end position="506"/>
    </location>
</feature>
<feature type="region of interest" description="Disordered" evidence="1">
    <location>
        <begin position="693"/>
        <end position="712"/>
    </location>
</feature>
<accession>B3R040</accession>
<keyword evidence="5" id="KW-1185">Reference proteome</keyword>
<sequence length="749" mass="85002">MFTSNFKNKKNLNILFYFFAICLMFLAFIVSVPISAEKKDFKALVDARAIKISPIEHKVFDGKSTPNTYTIKSDQIDAIKSLLKTEFDQIDGIKDNYDLSVEIAEGDAAGVLKVTDGTIKDLKIVAKVKEDKKTLFLEGDDAKTAFTFSNDLTKLRVPTTSTDKKTVLAFADFEILEKGLLEDLESTESQKRKANQTHNNKYKEIVKTIIQDINKLNPFTKLDDQEFKNFTIITVNNNGVKQVKLSGKTQGKADDKSEFLNFRGEKTIDLNVSPALQDAETFIKAKNNNSLYIGPIKKETTDANATLTTEAQKEKIKTYLITKILPTKDNQDKLLAITKDDYGITFDDTNKKVKIKLLNTGKKTTILSANNDLVELSFDNDLERLKLLDNFEIDTKKYEEINNKSIKKSAKYEFIFQNIKELNPFTELLASDFDVDFDSSTKNVILKGKNTGTPENKSYKLINSKMTTLKVKVVDEDSTKSSQSKNNNRDDRQNQNTSGENQQSLQKTDLKKLIENKNHNSLTVGPVRFEAWDVSTDQQTVKNDQFSSVITNNIPAALSGKVEIGDWNYRLKTFKLKVKTENQSDFVQNELQLTFSNNLNDIFLPSSTTKITLTEEQFNTMKNSNNSDPNKYKLIVDFIKTHNPMILLESKDLEIKFSETKQDLILSGKTIDIDGNRTGLNFSNTKVIPLEVTETKTKTNQEQKTTTQDQTTATTQDQGISWWIYVITIVFVVTIGFIAFKIFKNKNRQ</sequence>
<gene>
    <name evidence="3" type="ordered locus">ATP_00017</name>
    <name evidence="4" type="ordered locus">ATP_00481</name>
</gene>
<organism evidence="5">
    <name type="scientific">Phytoplasma mali (strain AT)</name>
    <dbReference type="NCBI Taxonomy" id="482235"/>
    <lineage>
        <taxon>Bacteria</taxon>
        <taxon>Bacillati</taxon>
        <taxon>Mycoplasmatota</taxon>
        <taxon>Mollicutes</taxon>
        <taxon>Acholeplasmatales</taxon>
        <taxon>Acholeplasmataceae</taxon>
        <taxon>Candidatus Phytoplasma</taxon>
        <taxon>16SrX (Apple proliferation group)</taxon>
    </lineage>
</organism>
<keyword evidence="2" id="KW-0812">Transmembrane</keyword>
<dbReference type="HOGENOM" id="CLU_371181_0_0_14"/>
<dbReference type="EMBL" id="CU469464">
    <property type="protein sequence ID" value="CAP18204.1"/>
    <property type="molecule type" value="Genomic_DNA"/>
</dbReference>
<dbReference type="Proteomes" id="UP000002020">
    <property type="component" value="Chromosome"/>
</dbReference>
<evidence type="ECO:0000313" key="4">
    <source>
        <dbReference type="EMBL" id="CAP18668.1"/>
    </source>
</evidence>
<feature type="compositionally biased region" description="Low complexity" evidence="1">
    <location>
        <begin position="702"/>
        <end position="712"/>
    </location>
</feature>
<proteinExistence type="predicted"/>
<dbReference type="KEGG" id="pml:ATP_00481"/>
<dbReference type="AlphaFoldDB" id="B3R040"/>
<name>B3R040_PHYMT</name>
<feature type="compositionally biased region" description="Polar residues" evidence="1">
    <location>
        <begin position="497"/>
        <end position="506"/>
    </location>
</feature>
<feature type="transmembrane region" description="Helical" evidence="2">
    <location>
        <begin position="12"/>
        <end position="34"/>
    </location>
</feature>
<protein>
    <submittedName>
        <fullName evidence="3">Uncharacterized protein</fullName>
    </submittedName>
</protein>
<evidence type="ECO:0000256" key="1">
    <source>
        <dbReference type="SAM" id="MobiDB-lite"/>
    </source>
</evidence>
<feature type="transmembrane region" description="Helical" evidence="2">
    <location>
        <begin position="722"/>
        <end position="743"/>
    </location>
</feature>
<dbReference type="KEGG" id="pml:ATP_00017"/>
<evidence type="ECO:0000256" key="2">
    <source>
        <dbReference type="SAM" id="Phobius"/>
    </source>
</evidence>